<feature type="transmembrane region" description="Helical" evidence="1">
    <location>
        <begin position="108"/>
        <end position="126"/>
    </location>
</feature>
<protein>
    <submittedName>
        <fullName evidence="3">Uncharacterized membrane protein</fullName>
    </submittedName>
</protein>
<evidence type="ECO:0000256" key="1">
    <source>
        <dbReference type="SAM" id="Phobius"/>
    </source>
</evidence>
<dbReference type="EMBL" id="FAOO01000028">
    <property type="protein sequence ID" value="CUU09068.1"/>
    <property type="molecule type" value="Genomic_DNA"/>
</dbReference>
<keyword evidence="1" id="KW-0812">Transmembrane</keyword>
<feature type="domain" description="DUF2231" evidence="2">
    <location>
        <begin position="2"/>
        <end position="138"/>
    </location>
</feature>
<dbReference type="RefSeq" id="WP_140945942.1">
    <property type="nucleotide sequence ID" value="NZ_FAOO01000028.1"/>
</dbReference>
<organism evidence="3 4">
    <name type="scientific">Candidatus Thermokryptus mobilis</name>
    <dbReference type="NCBI Taxonomy" id="1643428"/>
    <lineage>
        <taxon>Bacteria</taxon>
        <taxon>Pseudomonadati</taxon>
        <taxon>Candidatus Kryptoniota</taxon>
        <taxon>Candidatus Thermokryptus</taxon>
    </lineage>
</organism>
<reference evidence="4" key="1">
    <citation type="submission" date="2015-11" db="EMBL/GenBank/DDBJ databases">
        <authorList>
            <person name="Varghese N."/>
        </authorList>
    </citation>
    <scope>NUCLEOTIDE SEQUENCE [LARGE SCALE GENOMIC DNA]</scope>
</reference>
<dbReference type="Proteomes" id="UP000320623">
    <property type="component" value="Unassembled WGS sequence"/>
</dbReference>
<dbReference type="Pfam" id="PF09990">
    <property type="entry name" value="DUF2231"/>
    <property type="match status" value="1"/>
</dbReference>
<proteinExistence type="predicted"/>
<accession>A0A0S4NCP0</accession>
<dbReference type="OrthoDB" id="9792840at2"/>
<dbReference type="AlphaFoldDB" id="A0A0S4NCP0"/>
<evidence type="ECO:0000313" key="4">
    <source>
        <dbReference type="Proteomes" id="UP000320623"/>
    </source>
</evidence>
<evidence type="ECO:0000313" key="3">
    <source>
        <dbReference type="EMBL" id="CUU09068.1"/>
    </source>
</evidence>
<dbReference type="STRING" id="1643428.GCA_001442855_02196"/>
<dbReference type="InterPro" id="IPR019251">
    <property type="entry name" value="DUF2231_TM"/>
</dbReference>
<keyword evidence="1" id="KW-1133">Transmembrane helix</keyword>
<sequence>MPIHPMIVHFPIALLTTFVLLEILWFIFRKDWIKNSSVLTLFIGLISVIPTLLSGEASAEAIENIQQVAELVKSHETFAKLTGLTFLIVFIIKVVLMRTGKLNFKTNLIPFILSLVGIYFLIQTGLRGGELVYKHGAGILF</sequence>
<name>A0A0S4NCP0_9BACT</name>
<feature type="transmembrane region" description="Helical" evidence="1">
    <location>
        <begin position="6"/>
        <end position="26"/>
    </location>
</feature>
<keyword evidence="4" id="KW-1185">Reference proteome</keyword>
<keyword evidence="1" id="KW-0472">Membrane</keyword>
<evidence type="ECO:0000259" key="2">
    <source>
        <dbReference type="Pfam" id="PF09990"/>
    </source>
</evidence>
<feature type="transmembrane region" description="Helical" evidence="1">
    <location>
        <begin position="77"/>
        <end position="96"/>
    </location>
</feature>
<feature type="transmembrane region" description="Helical" evidence="1">
    <location>
        <begin position="38"/>
        <end position="57"/>
    </location>
</feature>
<gene>
    <name evidence="3" type="ORF">JGI1_02246</name>
</gene>